<sequence>MEYQLRIPLSLFYWDFHLQKLILQHLVSEHSPKLCGYSTMTNDMIEIKAMLDRMTLEMANFTMRQNQIEEQHENAIAALRESINTATTEEKRKGVTSSEAPGDIYTPSENPMSRPNMLYPTWDEYAYTLVGRFGGDYEDLMSEFKLVRQVGSAKEYQREFDRIMTKLFILPEHAISGFITWLKLDIDFTVKSHRPFTLRQAY</sequence>
<dbReference type="EMBL" id="JACXVP010000002">
    <property type="protein sequence ID" value="KAG5622560.1"/>
    <property type="molecule type" value="Genomic_DNA"/>
</dbReference>
<evidence type="ECO:0000313" key="2">
    <source>
        <dbReference type="EMBL" id="KAG5622560.1"/>
    </source>
</evidence>
<dbReference type="AlphaFoldDB" id="A0A9J6ADE4"/>
<feature type="region of interest" description="Disordered" evidence="1">
    <location>
        <begin position="87"/>
        <end position="109"/>
    </location>
</feature>
<evidence type="ECO:0008006" key="4">
    <source>
        <dbReference type="Google" id="ProtNLM"/>
    </source>
</evidence>
<keyword evidence="3" id="KW-1185">Reference proteome</keyword>
<dbReference type="OrthoDB" id="1304790at2759"/>
<comment type="caution">
    <text evidence="2">The sequence shown here is derived from an EMBL/GenBank/DDBJ whole genome shotgun (WGS) entry which is preliminary data.</text>
</comment>
<evidence type="ECO:0000256" key="1">
    <source>
        <dbReference type="SAM" id="MobiDB-lite"/>
    </source>
</evidence>
<gene>
    <name evidence="2" type="ORF">H5410_007778</name>
</gene>
<dbReference type="Proteomes" id="UP000824120">
    <property type="component" value="Chromosome 2"/>
</dbReference>
<evidence type="ECO:0000313" key="3">
    <source>
        <dbReference type="Proteomes" id="UP000824120"/>
    </source>
</evidence>
<protein>
    <recommendedName>
        <fullName evidence="4">Retrotransposon gag domain-containing protein</fullName>
    </recommendedName>
</protein>
<proteinExistence type="predicted"/>
<reference evidence="2 3" key="1">
    <citation type="submission" date="2020-09" db="EMBL/GenBank/DDBJ databases">
        <title>De no assembly of potato wild relative species, Solanum commersonii.</title>
        <authorList>
            <person name="Cho K."/>
        </authorList>
    </citation>
    <scope>NUCLEOTIDE SEQUENCE [LARGE SCALE GENOMIC DNA]</scope>
    <source>
        <strain evidence="2">LZ3.2</strain>
        <tissue evidence="2">Leaf</tissue>
    </source>
</reference>
<accession>A0A9J6ADE4</accession>
<name>A0A9J6ADE4_SOLCO</name>
<organism evidence="2 3">
    <name type="scientific">Solanum commersonii</name>
    <name type="common">Commerson's wild potato</name>
    <name type="synonym">Commerson's nightshade</name>
    <dbReference type="NCBI Taxonomy" id="4109"/>
    <lineage>
        <taxon>Eukaryota</taxon>
        <taxon>Viridiplantae</taxon>
        <taxon>Streptophyta</taxon>
        <taxon>Embryophyta</taxon>
        <taxon>Tracheophyta</taxon>
        <taxon>Spermatophyta</taxon>
        <taxon>Magnoliopsida</taxon>
        <taxon>eudicotyledons</taxon>
        <taxon>Gunneridae</taxon>
        <taxon>Pentapetalae</taxon>
        <taxon>asterids</taxon>
        <taxon>lamiids</taxon>
        <taxon>Solanales</taxon>
        <taxon>Solanaceae</taxon>
        <taxon>Solanoideae</taxon>
        <taxon>Solaneae</taxon>
        <taxon>Solanum</taxon>
    </lineage>
</organism>